<reference evidence="1" key="1">
    <citation type="submission" date="2020-11" db="EMBL/GenBank/DDBJ databases">
        <authorList>
            <consortium name="DOE Joint Genome Institute"/>
            <person name="Ahrendt S."/>
            <person name="Riley R."/>
            <person name="Andreopoulos W."/>
            <person name="Labutti K."/>
            <person name="Pangilinan J."/>
            <person name="Ruiz-Duenas F.J."/>
            <person name="Barrasa J.M."/>
            <person name="Sanchez-Garcia M."/>
            <person name="Camarero S."/>
            <person name="Miyauchi S."/>
            <person name="Serrano A."/>
            <person name="Linde D."/>
            <person name="Babiker R."/>
            <person name="Drula E."/>
            <person name="Ayuso-Fernandez I."/>
            <person name="Pacheco R."/>
            <person name="Padilla G."/>
            <person name="Ferreira P."/>
            <person name="Barriuso J."/>
            <person name="Kellner H."/>
            <person name="Castanera R."/>
            <person name="Alfaro M."/>
            <person name="Ramirez L."/>
            <person name="Pisabarro A.G."/>
            <person name="Kuo A."/>
            <person name="Tritt A."/>
            <person name="Lipzen A."/>
            <person name="He G."/>
            <person name="Yan M."/>
            <person name="Ng V."/>
            <person name="Cullen D."/>
            <person name="Martin F."/>
            <person name="Rosso M.-N."/>
            <person name="Henrissat B."/>
            <person name="Hibbett D."/>
            <person name="Martinez A.T."/>
            <person name="Grigoriev I.V."/>
        </authorList>
    </citation>
    <scope>NUCLEOTIDE SEQUENCE</scope>
    <source>
        <strain evidence="1">AH 40177</strain>
    </source>
</reference>
<proteinExistence type="predicted"/>
<evidence type="ECO:0008006" key="3">
    <source>
        <dbReference type="Google" id="ProtNLM"/>
    </source>
</evidence>
<dbReference type="SUPFAM" id="SSF81383">
    <property type="entry name" value="F-box domain"/>
    <property type="match status" value="1"/>
</dbReference>
<keyword evidence="2" id="KW-1185">Reference proteome</keyword>
<dbReference type="EMBL" id="JADNRY010000100">
    <property type="protein sequence ID" value="KAF9065656.1"/>
    <property type="molecule type" value="Genomic_DNA"/>
</dbReference>
<gene>
    <name evidence="1" type="ORF">BDP27DRAFT_1331749</name>
</gene>
<dbReference type="OrthoDB" id="3266451at2759"/>
<dbReference type="InterPro" id="IPR036047">
    <property type="entry name" value="F-box-like_dom_sf"/>
</dbReference>
<feature type="non-terminal residue" evidence="1">
    <location>
        <position position="190"/>
    </location>
</feature>
<name>A0A9P5U473_9AGAR</name>
<evidence type="ECO:0000313" key="2">
    <source>
        <dbReference type="Proteomes" id="UP000772434"/>
    </source>
</evidence>
<evidence type="ECO:0000313" key="1">
    <source>
        <dbReference type="EMBL" id="KAF9065656.1"/>
    </source>
</evidence>
<comment type="caution">
    <text evidence="1">The sequence shown here is derived from an EMBL/GenBank/DDBJ whole genome shotgun (WGS) entry which is preliminary data.</text>
</comment>
<sequence>MLALVDRGIEGHKSETVRLEVQKATLLSLLSPMRKLPAETLLYIFQDVCEENILQCYPWCLEDESPPTGMTSPVITYLPTMAISSVCSRWRKLALSSPSLWANLRVETHPTSLDEHEILETFAGFIDTVIRYLKRSGDSPLRLTLMIFGFGFNEKVPCLTHLMQHAGRWKTLDFSGSLFLTEYLLTEYDI</sequence>
<dbReference type="AlphaFoldDB" id="A0A9P5U473"/>
<organism evidence="1 2">
    <name type="scientific">Rhodocollybia butyracea</name>
    <dbReference type="NCBI Taxonomy" id="206335"/>
    <lineage>
        <taxon>Eukaryota</taxon>
        <taxon>Fungi</taxon>
        <taxon>Dikarya</taxon>
        <taxon>Basidiomycota</taxon>
        <taxon>Agaricomycotina</taxon>
        <taxon>Agaricomycetes</taxon>
        <taxon>Agaricomycetidae</taxon>
        <taxon>Agaricales</taxon>
        <taxon>Marasmiineae</taxon>
        <taxon>Omphalotaceae</taxon>
        <taxon>Rhodocollybia</taxon>
    </lineage>
</organism>
<protein>
    <recommendedName>
        <fullName evidence="3">F-box domain-containing protein</fullName>
    </recommendedName>
</protein>
<accession>A0A9P5U473</accession>
<dbReference type="Proteomes" id="UP000772434">
    <property type="component" value="Unassembled WGS sequence"/>
</dbReference>